<reference evidence="1 2" key="2">
    <citation type="submission" date="2013-09" db="EMBL/GenBank/DDBJ databases">
        <title>Whole genome comparison of six Crocosphaera watsonii strains with differing phenotypes.</title>
        <authorList>
            <person name="Bench S.R."/>
            <person name="Heller P."/>
            <person name="Frank I."/>
            <person name="Arciniega M."/>
            <person name="Shilova I.N."/>
            <person name="Zehr J.P."/>
        </authorList>
    </citation>
    <scope>NUCLEOTIDE SEQUENCE [LARGE SCALE GENOMIC DNA]</scope>
    <source>
        <strain evidence="1 2">WH 0401</strain>
    </source>
</reference>
<accession>T2JDR7</accession>
<evidence type="ECO:0000313" key="2">
    <source>
        <dbReference type="Proteomes" id="UP000018198"/>
    </source>
</evidence>
<reference evidence="1 2" key="1">
    <citation type="submission" date="2013-01" db="EMBL/GenBank/DDBJ databases">
        <authorList>
            <person name="Bench S."/>
        </authorList>
    </citation>
    <scope>NUCLEOTIDE SEQUENCE [LARGE SCALE GENOMIC DNA]</scope>
    <source>
        <strain evidence="1 2">WH 0401</strain>
    </source>
</reference>
<dbReference type="AlphaFoldDB" id="T2JDR7"/>
<gene>
    <name evidence="1" type="ORF">CWATWH0401_1293</name>
</gene>
<organism evidence="1 2">
    <name type="scientific">Crocosphaera watsonii WH 0401</name>
    <dbReference type="NCBI Taxonomy" id="555881"/>
    <lineage>
        <taxon>Bacteria</taxon>
        <taxon>Bacillati</taxon>
        <taxon>Cyanobacteriota</taxon>
        <taxon>Cyanophyceae</taxon>
        <taxon>Oscillatoriophycideae</taxon>
        <taxon>Chroococcales</taxon>
        <taxon>Aphanothecaceae</taxon>
        <taxon>Crocosphaera</taxon>
    </lineage>
</organism>
<dbReference type="EMBL" id="CAQM01000668">
    <property type="protein sequence ID" value="CCQ63179.1"/>
    <property type="molecule type" value="Genomic_DNA"/>
</dbReference>
<name>T2JDR7_CROWT</name>
<protein>
    <submittedName>
        <fullName evidence="1">Uncharacterized protein</fullName>
    </submittedName>
</protein>
<dbReference type="Proteomes" id="UP000018198">
    <property type="component" value="Unassembled WGS sequence"/>
</dbReference>
<sequence>MITLSMSSGLGMRKDFNSIFDLCRGKRFDYAQRLPLRDRQTHPLPVPPPGGGG</sequence>
<comment type="caution">
    <text evidence="1">The sequence shown here is derived from an EMBL/GenBank/DDBJ whole genome shotgun (WGS) entry which is preliminary data.</text>
</comment>
<evidence type="ECO:0000313" key="1">
    <source>
        <dbReference type="EMBL" id="CCQ63179.1"/>
    </source>
</evidence>
<proteinExistence type="predicted"/>